<keyword evidence="5" id="KW-0067">ATP-binding</keyword>
<dbReference type="Pfam" id="PF03129">
    <property type="entry name" value="HGTP_anticodon"/>
    <property type="match status" value="1"/>
</dbReference>
<evidence type="ECO:0000313" key="12">
    <source>
        <dbReference type="EMBL" id="KKQ15057.1"/>
    </source>
</evidence>
<feature type="binding site" evidence="9">
    <location>
        <position position="96"/>
    </location>
    <ligand>
        <name>L-histidine</name>
        <dbReference type="ChEBI" id="CHEBI:57595"/>
    </ligand>
</feature>
<evidence type="ECO:0000256" key="3">
    <source>
        <dbReference type="ARBA" id="ARBA00022598"/>
    </source>
</evidence>
<reference evidence="12 13" key="1">
    <citation type="journal article" date="2015" name="Nature">
        <title>rRNA introns, odd ribosomes, and small enigmatic genomes across a large radiation of phyla.</title>
        <authorList>
            <person name="Brown C.T."/>
            <person name="Hug L.A."/>
            <person name="Thomas B.C."/>
            <person name="Sharon I."/>
            <person name="Castelle C.J."/>
            <person name="Singh A."/>
            <person name="Wilkins M.J."/>
            <person name="Williams K.H."/>
            <person name="Banfield J.F."/>
        </authorList>
    </citation>
    <scope>NUCLEOTIDE SEQUENCE [LARGE SCALE GENOMIC DNA]</scope>
</reference>
<sequence>MNIKASTPKGFRDYLPADAIARQVVLEKIQKVFQKFGFDPLETPTLEFEETLTGKYGEEEKLIYKFETPGGDKVALKYDQTVGENPQKGRYRQFLQCDGDIIGISSPLADAEILALTYEIYSELGLDVVIKINDRALIADVEPKFLAAIDKLGKIGEVGVLEELQQKGLSSNEASELLSKVKILKPTQKLDQIITFYKGMGYPEGSLQFDPALIRGLDYYTGLILEVVLKSDPNSSSLAGGGRWDSLIGKFTGMDLAAIGFAIGVDRTIEAMESLGVLDAGKTSSKVLVTIFSEQLQNKSLEISSRLRSNKIPTELWLDPEAKLEKQLKYADQKGIPYALIIGPDEAEKDMVNLKNLTTKTQETLTLDEVIQKLTS</sequence>
<evidence type="ECO:0000259" key="10">
    <source>
        <dbReference type="Pfam" id="PF03129"/>
    </source>
</evidence>
<dbReference type="EC" id="6.1.1.21" evidence="2"/>
<dbReference type="CDD" id="cd00859">
    <property type="entry name" value="HisRS_anticodon"/>
    <property type="match status" value="1"/>
</dbReference>
<comment type="caution">
    <text evidence="12">The sequence shown here is derived from an EMBL/GenBank/DDBJ whole genome shotgun (WGS) entry which is preliminary data.</text>
</comment>
<dbReference type="GO" id="GO:0005737">
    <property type="term" value="C:cytoplasm"/>
    <property type="evidence" value="ECO:0007669"/>
    <property type="project" value="InterPro"/>
</dbReference>
<comment type="similarity">
    <text evidence="1">Belongs to the class-II aminoacyl-tRNA synthetase family.</text>
</comment>
<dbReference type="PIRSF" id="PIRSF001549">
    <property type="entry name" value="His-tRNA_synth"/>
    <property type="match status" value="1"/>
</dbReference>
<dbReference type="InterPro" id="IPR033656">
    <property type="entry name" value="HisRS_anticodon"/>
</dbReference>
<evidence type="ECO:0000256" key="4">
    <source>
        <dbReference type="ARBA" id="ARBA00022741"/>
    </source>
</evidence>
<dbReference type="GO" id="GO:0005524">
    <property type="term" value="F:ATP binding"/>
    <property type="evidence" value="ECO:0007669"/>
    <property type="project" value="UniProtKB-KW"/>
</dbReference>
<feature type="domain" description="Anticodon-binding" evidence="10">
    <location>
        <begin position="286"/>
        <end position="375"/>
    </location>
</feature>
<evidence type="ECO:0000256" key="9">
    <source>
        <dbReference type="PIRSR" id="PIRSR001549-1"/>
    </source>
</evidence>
<dbReference type="AlphaFoldDB" id="A0A0G0FAV0"/>
<dbReference type="GO" id="GO:0004821">
    <property type="term" value="F:histidine-tRNA ligase activity"/>
    <property type="evidence" value="ECO:0007669"/>
    <property type="project" value="UniProtKB-EC"/>
</dbReference>
<dbReference type="PATRIC" id="fig|1618417.4.peg.828"/>
<keyword evidence="4" id="KW-0547">Nucleotide-binding</keyword>
<evidence type="ECO:0000313" key="13">
    <source>
        <dbReference type="Proteomes" id="UP000034448"/>
    </source>
</evidence>
<feature type="domain" description="Class II Histidinyl-tRNA synthetase (HisRS)-like catalytic core" evidence="11">
    <location>
        <begin position="10"/>
        <end position="82"/>
    </location>
</feature>
<dbReference type="CDD" id="cd00773">
    <property type="entry name" value="HisRS-like_core"/>
    <property type="match status" value="1"/>
</dbReference>
<accession>A0A0G0FAV0</accession>
<dbReference type="PANTHER" id="PTHR11476">
    <property type="entry name" value="HISTIDYL-TRNA SYNTHETASE"/>
    <property type="match status" value="1"/>
</dbReference>
<protein>
    <recommendedName>
        <fullName evidence="2">histidine--tRNA ligase</fullName>
        <ecNumber evidence="2">6.1.1.21</ecNumber>
    </recommendedName>
</protein>
<feature type="binding site" evidence="9">
    <location>
        <begin position="79"/>
        <end position="81"/>
    </location>
    <ligand>
        <name>L-histidine</name>
        <dbReference type="ChEBI" id="CHEBI:57595"/>
    </ligand>
</feature>
<name>A0A0G0FAV0_9BACT</name>
<keyword evidence="3" id="KW-0436">Ligase</keyword>
<evidence type="ECO:0000256" key="2">
    <source>
        <dbReference type="ARBA" id="ARBA00012815"/>
    </source>
</evidence>
<evidence type="ECO:0000259" key="11">
    <source>
        <dbReference type="Pfam" id="PF13393"/>
    </source>
</evidence>
<dbReference type="Gene3D" id="3.30.930.10">
    <property type="entry name" value="Bira Bifunctional Protein, Domain 2"/>
    <property type="match status" value="2"/>
</dbReference>
<comment type="catalytic activity">
    <reaction evidence="8">
        <text>tRNA(His) + L-histidine + ATP = L-histidyl-tRNA(His) + AMP + diphosphate + H(+)</text>
        <dbReference type="Rhea" id="RHEA:17313"/>
        <dbReference type="Rhea" id="RHEA-COMP:9665"/>
        <dbReference type="Rhea" id="RHEA-COMP:9689"/>
        <dbReference type="ChEBI" id="CHEBI:15378"/>
        <dbReference type="ChEBI" id="CHEBI:30616"/>
        <dbReference type="ChEBI" id="CHEBI:33019"/>
        <dbReference type="ChEBI" id="CHEBI:57595"/>
        <dbReference type="ChEBI" id="CHEBI:78442"/>
        <dbReference type="ChEBI" id="CHEBI:78527"/>
        <dbReference type="ChEBI" id="CHEBI:456215"/>
        <dbReference type="EC" id="6.1.1.21"/>
    </reaction>
</comment>
<dbReference type="InterPro" id="IPR004154">
    <property type="entry name" value="Anticodon-bd"/>
</dbReference>
<dbReference type="Proteomes" id="UP000034448">
    <property type="component" value="Unassembled WGS sequence"/>
</dbReference>
<feature type="binding site" evidence="9">
    <location>
        <position position="215"/>
    </location>
    <ligand>
        <name>L-histidine</name>
        <dbReference type="ChEBI" id="CHEBI:57595"/>
    </ligand>
</feature>
<dbReference type="GO" id="GO:0006418">
    <property type="term" value="P:tRNA aminoacylation for protein translation"/>
    <property type="evidence" value="ECO:0007669"/>
    <property type="project" value="UniProtKB-ARBA"/>
</dbReference>
<keyword evidence="7 12" id="KW-0030">Aminoacyl-tRNA synthetase</keyword>
<organism evidence="12 13">
    <name type="scientific">Candidatus Daviesbacteria bacterium GW2011_GWA1_36_8</name>
    <dbReference type="NCBI Taxonomy" id="1618417"/>
    <lineage>
        <taxon>Bacteria</taxon>
        <taxon>Candidatus Daviesiibacteriota</taxon>
    </lineage>
</organism>
<gene>
    <name evidence="12" type="ORF">US28_C0024G0014</name>
</gene>
<dbReference type="FunFam" id="3.40.50.800:FF:000012">
    <property type="entry name" value="Histidine--tRNA ligase, cytoplasmic"/>
    <property type="match status" value="1"/>
</dbReference>
<dbReference type="PANTHER" id="PTHR11476:SF7">
    <property type="entry name" value="HISTIDINE--TRNA LIGASE"/>
    <property type="match status" value="1"/>
</dbReference>
<dbReference type="InterPro" id="IPR041715">
    <property type="entry name" value="HisRS-like_core"/>
</dbReference>
<feature type="domain" description="Class II Histidinyl-tRNA synthetase (HisRS)-like catalytic core" evidence="11">
    <location>
        <begin position="164"/>
        <end position="266"/>
    </location>
</feature>
<dbReference type="Pfam" id="PF13393">
    <property type="entry name" value="tRNA-synt_His"/>
    <property type="match status" value="2"/>
</dbReference>
<dbReference type="InterPro" id="IPR045864">
    <property type="entry name" value="aa-tRNA-synth_II/BPL/LPL"/>
</dbReference>
<evidence type="ECO:0000256" key="1">
    <source>
        <dbReference type="ARBA" id="ARBA00008226"/>
    </source>
</evidence>
<evidence type="ECO:0000256" key="5">
    <source>
        <dbReference type="ARBA" id="ARBA00022840"/>
    </source>
</evidence>
<evidence type="ECO:0000256" key="7">
    <source>
        <dbReference type="ARBA" id="ARBA00023146"/>
    </source>
</evidence>
<dbReference type="InterPro" id="IPR036621">
    <property type="entry name" value="Anticodon-bd_dom_sf"/>
</dbReference>
<dbReference type="SUPFAM" id="SSF52954">
    <property type="entry name" value="Class II aaRS ABD-related"/>
    <property type="match status" value="1"/>
</dbReference>
<proteinExistence type="inferred from homology"/>
<evidence type="ECO:0000256" key="8">
    <source>
        <dbReference type="ARBA" id="ARBA00047639"/>
    </source>
</evidence>
<dbReference type="Gene3D" id="3.40.50.800">
    <property type="entry name" value="Anticodon-binding domain"/>
    <property type="match status" value="1"/>
</dbReference>
<feature type="binding site" evidence="9">
    <location>
        <position position="100"/>
    </location>
    <ligand>
        <name>L-histidine</name>
        <dbReference type="ChEBI" id="CHEBI:57595"/>
    </ligand>
</feature>
<evidence type="ECO:0000256" key="6">
    <source>
        <dbReference type="ARBA" id="ARBA00022917"/>
    </source>
</evidence>
<feature type="binding site" evidence="9">
    <location>
        <begin position="219"/>
        <end position="220"/>
    </location>
    <ligand>
        <name>L-histidine</name>
        <dbReference type="ChEBI" id="CHEBI:57595"/>
    </ligand>
</feature>
<keyword evidence="6" id="KW-0648">Protein biosynthesis</keyword>
<dbReference type="SUPFAM" id="SSF55681">
    <property type="entry name" value="Class II aaRS and biotin synthetases"/>
    <property type="match status" value="1"/>
</dbReference>
<dbReference type="EMBL" id="LBSJ01000024">
    <property type="protein sequence ID" value="KKQ15057.1"/>
    <property type="molecule type" value="Genomic_DNA"/>
</dbReference>
<dbReference type="InterPro" id="IPR004516">
    <property type="entry name" value="HisRS/HisZ"/>
</dbReference>